<comment type="similarity">
    <text evidence="6">Belongs to the peptidase M48 family.</text>
</comment>
<dbReference type="EMBL" id="JADGII010000013">
    <property type="protein sequence ID" value="MBF0637168.1"/>
    <property type="molecule type" value="Genomic_DNA"/>
</dbReference>
<keyword evidence="4 6" id="KW-0862">Zinc</keyword>
<dbReference type="InterPro" id="IPR051156">
    <property type="entry name" value="Mito/Outer_Membr_Metalloprot"/>
</dbReference>
<dbReference type="PANTHER" id="PTHR22726">
    <property type="entry name" value="METALLOENDOPEPTIDASE OMA1"/>
    <property type="match status" value="1"/>
</dbReference>
<dbReference type="Gene3D" id="3.30.2010.10">
    <property type="entry name" value="Metalloproteases ('zincins'), catalytic domain"/>
    <property type="match status" value="1"/>
</dbReference>
<evidence type="ECO:0000256" key="6">
    <source>
        <dbReference type="RuleBase" id="RU003983"/>
    </source>
</evidence>
<dbReference type="PANTHER" id="PTHR22726:SF1">
    <property type="entry name" value="METALLOENDOPEPTIDASE OMA1, MITOCHONDRIAL"/>
    <property type="match status" value="1"/>
</dbReference>
<dbReference type="Proteomes" id="UP000619838">
    <property type="component" value="Unassembled WGS sequence"/>
</dbReference>
<dbReference type="RefSeq" id="WP_175187579.1">
    <property type="nucleotide sequence ID" value="NZ_JABVZQ010000012.1"/>
</dbReference>
<evidence type="ECO:0000313" key="8">
    <source>
        <dbReference type="EMBL" id="MBF0637168.1"/>
    </source>
</evidence>
<comment type="caution">
    <text evidence="8">The sequence shown here is derived from an EMBL/GenBank/DDBJ whole genome shotgun (WGS) entry which is preliminary data.</text>
</comment>
<protein>
    <submittedName>
        <fullName evidence="8">M48 family metallopeptidase</fullName>
    </submittedName>
</protein>
<gene>
    <name evidence="8" type="ORF">INT08_08295</name>
</gene>
<evidence type="ECO:0000313" key="9">
    <source>
        <dbReference type="Proteomes" id="UP000619838"/>
    </source>
</evidence>
<keyword evidence="3 6" id="KW-0378">Hydrolase</keyword>
<evidence type="ECO:0000256" key="3">
    <source>
        <dbReference type="ARBA" id="ARBA00022801"/>
    </source>
</evidence>
<organism evidence="8 9">
    <name type="scientific">Prosthecochloris ethylica</name>
    <dbReference type="NCBI Taxonomy" id="2743976"/>
    <lineage>
        <taxon>Bacteria</taxon>
        <taxon>Pseudomonadati</taxon>
        <taxon>Chlorobiota</taxon>
        <taxon>Chlorobiia</taxon>
        <taxon>Chlorobiales</taxon>
        <taxon>Chlorobiaceae</taxon>
        <taxon>Prosthecochloris</taxon>
    </lineage>
</organism>
<accession>A0ABR9XTA0</accession>
<evidence type="ECO:0000259" key="7">
    <source>
        <dbReference type="Pfam" id="PF01435"/>
    </source>
</evidence>
<dbReference type="Pfam" id="PF01435">
    <property type="entry name" value="Peptidase_M48"/>
    <property type="match status" value="1"/>
</dbReference>
<dbReference type="InterPro" id="IPR001915">
    <property type="entry name" value="Peptidase_M48"/>
</dbReference>
<evidence type="ECO:0000256" key="2">
    <source>
        <dbReference type="ARBA" id="ARBA00022723"/>
    </source>
</evidence>
<sequence length="277" mass="30993">MLHDRRPSLKKRLTTACTALCISAVLGSCTTVPITGRSQLNLVPSSTMMSLSTQQYSSFLRESRLSTDRAETARLHRVGRRLRDAVETYFRQQGLASQLRGYSWQFNLVDDDTPNAWCMPGGKIVVYSGILPYTRDDAGLAVVLAHEIAHAVAEHGNERMTQSLLTRMGGVALNAALGSKPEKTRALWMSAFGIGSQLAVVLPYSRLQEYEADRLGLIFMALAGYRPSEAISFWQRMTEQQNSPAPPEFLSTHPSDQARIQRIRQTIPEAMRYYRPQ</sequence>
<comment type="cofactor">
    <cofactor evidence="6">
        <name>Zn(2+)</name>
        <dbReference type="ChEBI" id="CHEBI:29105"/>
    </cofactor>
    <text evidence="6">Binds 1 zinc ion per subunit.</text>
</comment>
<name>A0ABR9XTA0_9CHLB</name>
<reference evidence="8 9" key="1">
    <citation type="journal article" date="2020" name="Microorganisms">
        <title>Simultaneous Genome Sequencing of Prosthecochloris ethylica and Desulfuromonas acetoxidans within a Syntrophic Mixture Reveals Unique Pili and Protein Interactions.</title>
        <authorList>
            <person name="Kyndt J.A."/>
            <person name="Van Beeumen J.J."/>
            <person name="Meyer T.E."/>
        </authorList>
    </citation>
    <scope>NUCLEOTIDE SEQUENCE [LARGE SCALE GENOMIC DNA]</scope>
    <source>
        <strain evidence="8 9">N3</strain>
    </source>
</reference>
<keyword evidence="9" id="KW-1185">Reference proteome</keyword>
<feature type="domain" description="Peptidase M48" evidence="7">
    <location>
        <begin position="81"/>
        <end position="266"/>
    </location>
</feature>
<keyword evidence="5 6" id="KW-0482">Metalloprotease</keyword>
<keyword evidence="2" id="KW-0479">Metal-binding</keyword>
<proteinExistence type="inferred from homology"/>
<evidence type="ECO:0000256" key="4">
    <source>
        <dbReference type="ARBA" id="ARBA00022833"/>
    </source>
</evidence>
<evidence type="ECO:0000256" key="5">
    <source>
        <dbReference type="ARBA" id="ARBA00023049"/>
    </source>
</evidence>
<evidence type="ECO:0000256" key="1">
    <source>
        <dbReference type="ARBA" id="ARBA00022670"/>
    </source>
</evidence>
<keyword evidence="1 6" id="KW-0645">Protease</keyword>
<dbReference type="PROSITE" id="PS51257">
    <property type="entry name" value="PROKAR_LIPOPROTEIN"/>
    <property type="match status" value="1"/>
</dbReference>
<dbReference type="CDD" id="cd07331">
    <property type="entry name" value="M48C_Oma1_like"/>
    <property type="match status" value="1"/>
</dbReference>